<dbReference type="PROSITE" id="PS00819">
    <property type="entry name" value="DPS_2"/>
    <property type="match status" value="1"/>
</dbReference>
<dbReference type="InterPro" id="IPR002177">
    <property type="entry name" value="DPS_DNA-bd"/>
</dbReference>
<organism evidence="4 5">
    <name type="scientific">Reichenbachiella agariperforans</name>
    <dbReference type="NCBI Taxonomy" id="156994"/>
    <lineage>
        <taxon>Bacteria</taxon>
        <taxon>Pseudomonadati</taxon>
        <taxon>Bacteroidota</taxon>
        <taxon>Cytophagia</taxon>
        <taxon>Cytophagales</taxon>
        <taxon>Reichenbachiellaceae</taxon>
        <taxon>Reichenbachiella</taxon>
    </lineage>
</organism>
<evidence type="ECO:0000256" key="2">
    <source>
        <dbReference type="RuleBase" id="RU003875"/>
    </source>
</evidence>
<dbReference type="PROSITE" id="PS00818">
    <property type="entry name" value="DPS_1"/>
    <property type="match status" value="1"/>
</dbReference>
<dbReference type="RefSeq" id="WP_073120403.1">
    <property type="nucleotide sequence ID" value="NZ_FRAA01000001.1"/>
</dbReference>
<dbReference type="CDD" id="cd01043">
    <property type="entry name" value="DPS"/>
    <property type="match status" value="1"/>
</dbReference>
<dbReference type="AlphaFoldDB" id="A0A1M6M670"/>
<evidence type="ECO:0000259" key="3">
    <source>
        <dbReference type="Pfam" id="PF00210"/>
    </source>
</evidence>
<dbReference type="PANTHER" id="PTHR42932">
    <property type="entry name" value="GENERAL STRESS PROTEIN 20U"/>
    <property type="match status" value="1"/>
</dbReference>
<feature type="domain" description="Ferritin/DPS" evidence="3">
    <location>
        <begin position="8"/>
        <end position="146"/>
    </location>
</feature>
<protein>
    <submittedName>
        <fullName evidence="4">Starvation-inducible DNA-binding protein</fullName>
    </submittedName>
</protein>
<dbReference type="EMBL" id="FRAA01000001">
    <property type="protein sequence ID" value="SHJ78965.1"/>
    <property type="molecule type" value="Genomic_DNA"/>
</dbReference>
<dbReference type="Gene3D" id="1.20.1260.10">
    <property type="match status" value="1"/>
</dbReference>
<name>A0A1M6M670_REIAG</name>
<dbReference type="GO" id="GO:0003677">
    <property type="term" value="F:DNA binding"/>
    <property type="evidence" value="ECO:0007669"/>
    <property type="project" value="UniProtKB-KW"/>
</dbReference>
<dbReference type="Pfam" id="PF00210">
    <property type="entry name" value="Ferritin"/>
    <property type="match status" value="1"/>
</dbReference>
<accession>A0A1M6M670</accession>
<evidence type="ECO:0000313" key="4">
    <source>
        <dbReference type="EMBL" id="SHJ78965.1"/>
    </source>
</evidence>
<keyword evidence="4" id="KW-0238">DNA-binding</keyword>
<dbReference type="InterPro" id="IPR012347">
    <property type="entry name" value="Ferritin-like"/>
</dbReference>
<dbReference type="PANTHER" id="PTHR42932:SF1">
    <property type="entry name" value="GENERAL STRESS PROTEIN 20U"/>
    <property type="match status" value="1"/>
</dbReference>
<dbReference type="Proteomes" id="UP000184474">
    <property type="component" value="Unassembled WGS sequence"/>
</dbReference>
<proteinExistence type="inferred from homology"/>
<dbReference type="PRINTS" id="PR01346">
    <property type="entry name" value="HELNAPAPROT"/>
</dbReference>
<reference evidence="5" key="1">
    <citation type="submission" date="2016-11" db="EMBL/GenBank/DDBJ databases">
        <authorList>
            <person name="Varghese N."/>
            <person name="Submissions S."/>
        </authorList>
    </citation>
    <scope>NUCLEOTIDE SEQUENCE [LARGE SCALE GENOMIC DNA]</scope>
    <source>
        <strain evidence="5">DSM 26134</strain>
    </source>
</reference>
<dbReference type="STRING" id="156994.SAMN04488028_1011244"/>
<keyword evidence="5" id="KW-1185">Reference proteome</keyword>
<gene>
    <name evidence="4" type="ORF">SAMN04488028_1011244</name>
</gene>
<dbReference type="GO" id="GO:0016722">
    <property type="term" value="F:oxidoreductase activity, acting on metal ions"/>
    <property type="evidence" value="ECO:0007669"/>
    <property type="project" value="InterPro"/>
</dbReference>
<dbReference type="InterPro" id="IPR009078">
    <property type="entry name" value="Ferritin-like_SF"/>
</dbReference>
<sequence>MIKNQNIIDQLNGLLSDYQIFYQNLRGFHWNIQGKNFFELHVKFEELYTETNVKVDDIAERILTIGGTPIHNFQDYLDTAELVPVKNVHDDETAVKTIVSNLEKIIIKEKAIKEAAGAVDDSGTEDQMSAFVEEQEKTLWMYKAWLK</sequence>
<dbReference type="PIRSF" id="PIRSF005900">
    <property type="entry name" value="Dps"/>
    <property type="match status" value="1"/>
</dbReference>
<evidence type="ECO:0000313" key="5">
    <source>
        <dbReference type="Proteomes" id="UP000184474"/>
    </source>
</evidence>
<dbReference type="SUPFAM" id="SSF47240">
    <property type="entry name" value="Ferritin-like"/>
    <property type="match status" value="1"/>
</dbReference>
<dbReference type="InterPro" id="IPR008331">
    <property type="entry name" value="Ferritin_DPS_dom"/>
</dbReference>
<dbReference type="InterPro" id="IPR023188">
    <property type="entry name" value="DPS_DNA-bd_CS"/>
</dbReference>
<dbReference type="GO" id="GO:0008199">
    <property type="term" value="F:ferric iron binding"/>
    <property type="evidence" value="ECO:0007669"/>
    <property type="project" value="InterPro"/>
</dbReference>
<evidence type="ECO:0000256" key="1">
    <source>
        <dbReference type="ARBA" id="ARBA00009497"/>
    </source>
</evidence>
<comment type="similarity">
    <text evidence="1 2">Belongs to the Dps family.</text>
</comment>